<reference evidence="13 14" key="1">
    <citation type="journal article" date="2020" name="Genomics">
        <title>Complete, high-quality genomes from long-read metagenomic sequencing of two wolf lichen thalli reveals enigmatic genome architecture.</title>
        <authorList>
            <person name="McKenzie S.K."/>
            <person name="Walston R.F."/>
            <person name="Allen J.L."/>
        </authorList>
    </citation>
    <scope>NUCLEOTIDE SEQUENCE [LARGE SCALE GENOMIC DNA]</scope>
    <source>
        <strain evidence="13">WasteWater1</strain>
    </source>
</reference>
<dbReference type="RefSeq" id="XP_037151710.1">
    <property type="nucleotide sequence ID" value="XM_037292291.1"/>
</dbReference>
<feature type="compositionally biased region" description="Polar residues" evidence="12">
    <location>
        <begin position="733"/>
        <end position="751"/>
    </location>
</feature>
<evidence type="ECO:0000256" key="10">
    <source>
        <dbReference type="PIRSR" id="PIRSR602402-1"/>
    </source>
</evidence>
<dbReference type="InterPro" id="IPR001680">
    <property type="entry name" value="WD40_rpt"/>
</dbReference>
<keyword evidence="14" id="KW-1185">Reference proteome</keyword>
<evidence type="ECO:0000313" key="13">
    <source>
        <dbReference type="EMBL" id="KAF6222275.1"/>
    </source>
</evidence>
<dbReference type="GO" id="GO:0020037">
    <property type="term" value="F:heme binding"/>
    <property type="evidence" value="ECO:0007669"/>
    <property type="project" value="InterPro"/>
</dbReference>
<evidence type="ECO:0000256" key="12">
    <source>
        <dbReference type="SAM" id="MobiDB-lite"/>
    </source>
</evidence>
<feature type="compositionally biased region" description="Basic and acidic residues" evidence="12">
    <location>
        <begin position="755"/>
        <end position="764"/>
    </location>
</feature>
<dbReference type="PRINTS" id="PR00464">
    <property type="entry name" value="EP450II"/>
</dbReference>
<evidence type="ECO:0000256" key="2">
    <source>
        <dbReference type="ARBA" id="ARBA00010617"/>
    </source>
</evidence>
<proteinExistence type="inferred from homology"/>
<dbReference type="InterPro" id="IPR036322">
    <property type="entry name" value="WD40_repeat_dom_sf"/>
</dbReference>
<dbReference type="PROSITE" id="PS50294">
    <property type="entry name" value="WD_REPEATS_REGION"/>
    <property type="match status" value="2"/>
</dbReference>
<dbReference type="SUPFAM" id="SSF48264">
    <property type="entry name" value="Cytochrome P450"/>
    <property type="match status" value="1"/>
</dbReference>
<keyword evidence="7" id="KW-0560">Oxidoreductase</keyword>
<dbReference type="Pfam" id="PF00400">
    <property type="entry name" value="WD40"/>
    <property type="match status" value="3"/>
</dbReference>
<feature type="compositionally biased region" description="Polar residues" evidence="12">
    <location>
        <begin position="694"/>
        <end position="707"/>
    </location>
</feature>
<comment type="cofactor">
    <cofactor evidence="1 10">
        <name>heme</name>
        <dbReference type="ChEBI" id="CHEBI:30413"/>
    </cofactor>
</comment>
<dbReference type="GO" id="GO:0005506">
    <property type="term" value="F:iron ion binding"/>
    <property type="evidence" value="ECO:0007669"/>
    <property type="project" value="InterPro"/>
</dbReference>
<dbReference type="GeneID" id="59329777"/>
<dbReference type="CDD" id="cd11063">
    <property type="entry name" value="CYP52"/>
    <property type="match status" value="1"/>
</dbReference>
<feature type="region of interest" description="Disordered" evidence="12">
    <location>
        <begin position="122"/>
        <end position="185"/>
    </location>
</feature>
<feature type="compositionally biased region" description="Polar residues" evidence="12">
    <location>
        <begin position="131"/>
        <end position="146"/>
    </location>
</feature>
<evidence type="ECO:0000256" key="6">
    <source>
        <dbReference type="ARBA" id="ARBA00022737"/>
    </source>
</evidence>
<protein>
    <submittedName>
        <fullName evidence="13">Uncharacterized protein</fullName>
    </submittedName>
</protein>
<evidence type="ECO:0000256" key="11">
    <source>
        <dbReference type="PROSITE-ProRule" id="PRU00221"/>
    </source>
</evidence>
<dbReference type="InterPro" id="IPR017972">
    <property type="entry name" value="Cyt_P450_CS"/>
</dbReference>
<keyword evidence="6" id="KW-0677">Repeat</keyword>
<feature type="compositionally biased region" description="Basic and acidic residues" evidence="12">
    <location>
        <begin position="158"/>
        <end position="172"/>
    </location>
</feature>
<feature type="compositionally biased region" description="Polar residues" evidence="12">
    <location>
        <begin position="61"/>
        <end position="71"/>
    </location>
</feature>
<dbReference type="Gene3D" id="2.130.10.10">
    <property type="entry name" value="YVTN repeat-like/Quinoprotein amine dehydrogenase"/>
    <property type="match status" value="3"/>
</dbReference>
<comment type="similarity">
    <text evidence="2">Belongs to the cytochrome P450 family.</text>
</comment>
<feature type="compositionally biased region" description="Low complexity" evidence="12">
    <location>
        <begin position="708"/>
        <end position="722"/>
    </location>
</feature>
<dbReference type="SUPFAM" id="SSF50978">
    <property type="entry name" value="WD40 repeat-like"/>
    <property type="match status" value="1"/>
</dbReference>
<keyword evidence="5 10" id="KW-0479">Metal-binding</keyword>
<keyword evidence="8 10" id="KW-0408">Iron</keyword>
<dbReference type="InterPro" id="IPR047146">
    <property type="entry name" value="Cyt_P450_E_CYP52_fungi"/>
</dbReference>
<feature type="repeat" description="WD" evidence="11">
    <location>
        <begin position="341"/>
        <end position="375"/>
    </location>
</feature>
<dbReference type="PROSITE" id="PS00678">
    <property type="entry name" value="WD_REPEATS_1"/>
    <property type="match status" value="1"/>
</dbReference>
<dbReference type="InterPro" id="IPR036396">
    <property type="entry name" value="Cyt_P450_sf"/>
</dbReference>
<dbReference type="InterPro" id="IPR002974">
    <property type="entry name" value="Cyt_P450_E_CYP52_ascomycetes"/>
</dbReference>
<comment type="caution">
    <text evidence="13">The sequence shown here is derived from an EMBL/GenBank/DDBJ whole genome shotgun (WGS) entry which is preliminary data.</text>
</comment>
<feature type="region of interest" description="Disordered" evidence="12">
    <location>
        <begin position="657"/>
        <end position="764"/>
    </location>
</feature>
<dbReference type="PROSITE" id="PS50082">
    <property type="entry name" value="WD_REPEATS_2"/>
    <property type="match status" value="3"/>
</dbReference>
<dbReference type="PANTHER" id="PTHR24287">
    <property type="entry name" value="P450, PUTATIVE (EUROFUNG)-RELATED"/>
    <property type="match status" value="1"/>
</dbReference>
<feature type="compositionally biased region" description="Polar residues" evidence="12">
    <location>
        <begin position="826"/>
        <end position="841"/>
    </location>
</feature>
<dbReference type="InterPro" id="IPR015943">
    <property type="entry name" value="WD40/YVTN_repeat-like_dom_sf"/>
</dbReference>
<feature type="region of interest" description="Disordered" evidence="12">
    <location>
        <begin position="50"/>
        <end position="71"/>
    </location>
</feature>
<keyword evidence="9" id="KW-0503">Monooxygenase</keyword>
<dbReference type="Gene3D" id="1.10.630.10">
    <property type="entry name" value="Cytochrome P450"/>
    <property type="match status" value="1"/>
</dbReference>
<dbReference type="EMBL" id="JACCJB010000012">
    <property type="protein sequence ID" value="KAF6222275.1"/>
    <property type="molecule type" value="Genomic_DNA"/>
</dbReference>
<keyword evidence="3 11" id="KW-0853">WD repeat</keyword>
<organism evidence="13 14">
    <name type="scientific">Letharia lupina</name>
    <dbReference type="NCBI Taxonomy" id="560253"/>
    <lineage>
        <taxon>Eukaryota</taxon>
        <taxon>Fungi</taxon>
        <taxon>Dikarya</taxon>
        <taxon>Ascomycota</taxon>
        <taxon>Pezizomycotina</taxon>
        <taxon>Lecanoromycetes</taxon>
        <taxon>OSLEUM clade</taxon>
        <taxon>Lecanoromycetidae</taxon>
        <taxon>Lecanorales</taxon>
        <taxon>Lecanorineae</taxon>
        <taxon>Parmeliaceae</taxon>
        <taxon>Letharia</taxon>
    </lineage>
</organism>
<evidence type="ECO:0000256" key="9">
    <source>
        <dbReference type="ARBA" id="ARBA00023033"/>
    </source>
</evidence>
<dbReference type="GO" id="GO:0016712">
    <property type="term" value="F:oxidoreductase activity, acting on paired donors, with incorporation or reduction of molecular oxygen, reduced flavin or flavoprotein as one donor, and incorporation of one atom of oxygen"/>
    <property type="evidence" value="ECO:0007669"/>
    <property type="project" value="InterPro"/>
</dbReference>
<dbReference type="SMART" id="SM00320">
    <property type="entry name" value="WD40"/>
    <property type="match status" value="7"/>
</dbReference>
<feature type="repeat" description="WD" evidence="11">
    <location>
        <begin position="257"/>
        <end position="298"/>
    </location>
</feature>
<feature type="compositionally biased region" description="Polar residues" evidence="12">
    <location>
        <begin position="575"/>
        <end position="591"/>
    </location>
</feature>
<evidence type="ECO:0000313" key="14">
    <source>
        <dbReference type="Proteomes" id="UP000593566"/>
    </source>
</evidence>
<sequence length="1414" mass="156559">MAEVLPQIRVRADTQSREASSKVATPAILPLRDATNNTGNGRVIAPESVEAADAAPPARQLPNTKSYPSKFMQTLSGNQAHAASKSPGAEERRDSQAIDPLSHHILNRANMPNSLPLKMRSGAAEEDNGESDNSASVATAQTSSEPSAVRNDSAGPGSKDKSRFAPKKKDVLSEINDNDSEVGDKRTEGMDAEIFSQPIGYIPQFPSPPKYIKVRSHGKKERDFQRLFLAQELRGRSGVEIAQSGGRLVKNGAYKHGEKDGNAIWAMEFSKDGKHLAAGGKDYVVRVWEVLSTKDERQTHEKEEESAAKAGDSVRLNAPVFKPKTVQEYGGHTASILDLSWSKHSDFVTSIQFHPRDDRFFLAGSLDSKLRLWSIPDKSVAYWTQTPDLVTAVAFAPDGKTAIAGCLNGLCLFYETEGLKYQTQIHVRSAHGKNAKGSKVTGIQAINYPPEDSNGEVKLLITSNDSRVRVYNLRDKGLELKLKGNENSCSQIHASFSDDARYIVCGSEDRKVYIWSTGQPETERDKRPLETFEAHSAIVTTAIMAPTKTRQLLSASGDPLYDLCNPPPVTLISRTQSQASSIPPTEGSPQPDSYILPTSTTPDVTRTTKPEESPAYLARCAHPDGNILVTADFMGHIKVFRQDCALQNRLRNNDSALSKKMLGRTSSVATKNSKTSRRDSLQMGHPSSERILSWRQSISSNNGSFDNSRLSQQRSSSPRKSLGAGSLQPARLPSQNTIVTTPSLPSTSQQHSPHRSSDESKGLGLDIEKLSLKPPKMDSKCAIEANPLMLRGEQSYMFWNSAVYQAQAATASHLGPKYEPSRHNRNGYSPNTSTAGSSNRSSVERHHSHLGVPIAKADTQVSRLSSEEESGGESPQREEGKGVTCRRCGGKSFKVTIGGNQRKQILECGSCGEGRLTTGASRRRFIASNGCKPLRKWRHKDPVLGLDFLWASYRAVEEHRALEMMKGQFDLVGWNTAQIRILTDTVVATIEPENLKCLLASDFRSYSLTDARKKLMRPFLGEGIFTTDGKEWQHSREMLRPNFVRTQIGDVEMFEKHVEHLIQAIPRDGSTVGLQDLFFKFSLDVATDLLFGESTNTLAPGFADADVTEFVDAYGYCLRALDGTSLTEEDRDGRTGWAWGFLGLFLPNLKLKQQTGVVHNFVDKLVENAMTNRDARRSESEKDPTSRYVFLHELVSQTSDKIKIRSELLNILLAGRDTTASLLSNVWFELSKRPDVWTRLRREVDSLDGELPTFENLKDMKYLRAVLNESLRLYPVVPENDRQAEVDTVLPVGGGEDGKSPVFVAKGQMVHWSLYTMHRRKDLYGDDAESFKPERWLDQGEKKGLRVGWEYLPFNGGPRICIGQQFALTEASYVTARLAQDFPTIESRDPEPWREKFSLTCTGLGGCEVALFPK</sequence>
<dbReference type="Proteomes" id="UP000593566">
    <property type="component" value="Unassembled WGS sequence"/>
</dbReference>
<evidence type="ECO:0000256" key="8">
    <source>
        <dbReference type="ARBA" id="ARBA00023004"/>
    </source>
</evidence>
<dbReference type="PRINTS" id="PR00385">
    <property type="entry name" value="P450"/>
</dbReference>
<keyword evidence="4 10" id="KW-0349">Heme</keyword>
<feature type="binding site" description="axial binding residue" evidence="10">
    <location>
        <position position="1361"/>
    </location>
    <ligand>
        <name>heme</name>
        <dbReference type="ChEBI" id="CHEBI:30413"/>
    </ligand>
    <ligandPart>
        <name>Fe</name>
        <dbReference type="ChEBI" id="CHEBI:18248"/>
    </ligandPart>
</feature>
<evidence type="ECO:0000256" key="7">
    <source>
        <dbReference type="ARBA" id="ARBA00023002"/>
    </source>
</evidence>
<feature type="region of interest" description="Disordered" evidence="12">
    <location>
        <begin position="1"/>
        <end position="25"/>
    </location>
</feature>
<feature type="repeat" description="WD" evidence="11">
    <location>
        <begin position="495"/>
        <end position="525"/>
    </location>
</feature>
<feature type="region of interest" description="Disordered" evidence="12">
    <location>
        <begin position="814"/>
        <end position="885"/>
    </location>
</feature>
<dbReference type="PROSITE" id="PS00086">
    <property type="entry name" value="CYTOCHROME_P450"/>
    <property type="match status" value="1"/>
</dbReference>
<evidence type="ECO:0000256" key="5">
    <source>
        <dbReference type="ARBA" id="ARBA00022723"/>
    </source>
</evidence>
<dbReference type="InterPro" id="IPR019775">
    <property type="entry name" value="WD40_repeat_CS"/>
</dbReference>
<gene>
    <name evidence="13" type="ORF">HO133_001361</name>
</gene>
<feature type="region of interest" description="Disordered" evidence="12">
    <location>
        <begin position="575"/>
        <end position="611"/>
    </location>
</feature>
<feature type="compositionally biased region" description="Basic and acidic residues" evidence="12">
    <location>
        <begin position="10"/>
        <end position="20"/>
    </location>
</feature>
<evidence type="ECO:0000256" key="1">
    <source>
        <dbReference type="ARBA" id="ARBA00001971"/>
    </source>
</evidence>
<dbReference type="Pfam" id="PF00067">
    <property type="entry name" value="p450"/>
    <property type="match status" value="1"/>
</dbReference>
<dbReference type="PRINTS" id="PR01239">
    <property type="entry name" value="EP450IICYP52"/>
</dbReference>
<evidence type="ECO:0000256" key="3">
    <source>
        <dbReference type="ARBA" id="ARBA00022574"/>
    </source>
</evidence>
<evidence type="ECO:0000256" key="4">
    <source>
        <dbReference type="ARBA" id="ARBA00022617"/>
    </source>
</evidence>
<accession>A0A8H6FBH1</accession>
<dbReference type="InterPro" id="IPR001128">
    <property type="entry name" value="Cyt_P450"/>
</dbReference>
<dbReference type="PANTHER" id="PTHR24287:SF17">
    <property type="entry name" value="P450, PUTATIVE (EUROFUNG)-RELATED"/>
    <property type="match status" value="1"/>
</dbReference>
<name>A0A8H6FBH1_9LECA</name>
<dbReference type="InterPro" id="IPR002402">
    <property type="entry name" value="Cyt_P450_E_grp-II"/>
</dbReference>
<feature type="compositionally biased region" description="Polar residues" evidence="12">
    <location>
        <begin position="664"/>
        <end position="673"/>
    </location>
</feature>